<proteinExistence type="predicted"/>
<organism evidence="2 3">
    <name type="scientific">Lasiosphaeria miniovina</name>
    <dbReference type="NCBI Taxonomy" id="1954250"/>
    <lineage>
        <taxon>Eukaryota</taxon>
        <taxon>Fungi</taxon>
        <taxon>Dikarya</taxon>
        <taxon>Ascomycota</taxon>
        <taxon>Pezizomycotina</taxon>
        <taxon>Sordariomycetes</taxon>
        <taxon>Sordariomycetidae</taxon>
        <taxon>Sordariales</taxon>
        <taxon>Lasiosphaeriaceae</taxon>
        <taxon>Lasiosphaeria</taxon>
    </lineage>
</organism>
<reference evidence="2" key="1">
    <citation type="submission" date="2023-06" db="EMBL/GenBank/DDBJ databases">
        <title>Genome-scale phylogeny and comparative genomics of the fungal order Sordariales.</title>
        <authorList>
            <consortium name="Lawrence Berkeley National Laboratory"/>
            <person name="Hensen N."/>
            <person name="Bonometti L."/>
            <person name="Westerberg I."/>
            <person name="Brannstrom I.O."/>
            <person name="Guillou S."/>
            <person name="Cros-Aarteil S."/>
            <person name="Calhoun S."/>
            <person name="Haridas S."/>
            <person name="Kuo A."/>
            <person name="Mondo S."/>
            <person name="Pangilinan J."/>
            <person name="Riley R."/>
            <person name="LaButti K."/>
            <person name="Andreopoulos B."/>
            <person name="Lipzen A."/>
            <person name="Chen C."/>
            <person name="Yanf M."/>
            <person name="Daum C."/>
            <person name="Ng V."/>
            <person name="Clum A."/>
            <person name="Steindorff A."/>
            <person name="Ohm R."/>
            <person name="Martin F."/>
            <person name="Silar P."/>
            <person name="Natvig D."/>
            <person name="Lalanne C."/>
            <person name="Gautier V."/>
            <person name="Ament-velasquez S.L."/>
            <person name="Kruys A."/>
            <person name="Hutchinson M.I."/>
            <person name="Powell A.J."/>
            <person name="Barry K."/>
            <person name="Miller A.N."/>
            <person name="Grigoriev I.V."/>
            <person name="Debuchy R."/>
            <person name="Gladieux P."/>
            <person name="Thoren M.H."/>
            <person name="Johannesson H."/>
        </authorList>
    </citation>
    <scope>NUCLEOTIDE SEQUENCE</scope>
    <source>
        <strain evidence="2">SMH2392-1A</strain>
    </source>
</reference>
<evidence type="ECO:0000313" key="2">
    <source>
        <dbReference type="EMBL" id="KAK0717691.1"/>
    </source>
</evidence>
<dbReference type="AlphaFoldDB" id="A0AA40AKU5"/>
<comment type="caution">
    <text evidence="2">The sequence shown here is derived from an EMBL/GenBank/DDBJ whole genome shotgun (WGS) entry which is preliminary data.</text>
</comment>
<evidence type="ECO:0000313" key="3">
    <source>
        <dbReference type="Proteomes" id="UP001172101"/>
    </source>
</evidence>
<dbReference type="GeneID" id="85330333"/>
<feature type="region of interest" description="Disordered" evidence="1">
    <location>
        <begin position="64"/>
        <end position="125"/>
    </location>
</feature>
<protein>
    <submittedName>
        <fullName evidence="2">Uncharacterized protein</fullName>
    </submittedName>
</protein>
<feature type="compositionally biased region" description="Basic residues" evidence="1">
    <location>
        <begin position="111"/>
        <end position="120"/>
    </location>
</feature>
<dbReference type="Proteomes" id="UP001172101">
    <property type="component" value="Unassembled WGS sequence"/>
</dbReference>
<gene>
    <name evidence="2" type="ORF">B0T26DRAFT_802753</name>
</gene>
<keyword evidence="3" id="KW-1185">Reference proteome</keyword>
<dbReference type="RefSeq" id="XP_060296484.1">
    <property type="nucleotide sequence ID" value="XM_060447063.1"/>
</dbReference>
<sequence length="141" mass="15622">MLYHLKDGETWDPSQCTVIPVTKVLPVMFLSRFLVRAELRYGPSELEVAALVWSANNEFDSTQAKDIADVKQSEEADTSGAPEDLAARPSIVPPSKSGPETVTKATDKPGRMGKQRKKRQGSSPLIEFKDLRKGIYIELAF</sequence>
<name>A0AA40AKU5_9PEZI</name>
<accession>A0AA40AKU5</accession>
<dbReference type="EMBL" id="JAUIRO010000004">
    <property type="protein sequence ID" value="KAK0717691.1"/>
    <property type="molecule type" value="Genomic_DNA"/>
</dbReference>
<evidence type="ECO:0000256" key="1">
    <source>
        <dbReference type="SAM" id="MobiDB-lite"/>
    </source>
</evidence>